<gene>
    <name evidence="1" type="ORF">LCGC14_1542730</name>
</gene>
<organism evidence="1">
    <name type="scientific">marine sediment metagenome</name>
    <dbReference type="NCBI Taxonomy" id="412755"/>
    <lineage>
        <taxon>unclassified sequences</taxon>
        <taxon>metagenomes</taxon>
        <taxon>ecological metagenomes</taxon>
    </lineage>
</organism>
<proteinExistence type="predicted"/>
<comment type="caution">
    <text evidence="1">The sequence shown here is derived from an EMBL/GenBank/DDBJ whole genome shotgun (WGS) entry which is preliminary data.</text>
</comment>
<dbReference type="AlphaFoldDB" id="A0A0F9ISK7"/>
<dbReference type="EMBL" id="LAZR01011695">
    <property type="protein sequence ID" value="KKM60339.1"/>
    <property type="molecule type" value="Genomic_DNA"/>
</dbReference>
<protein>
    <submittedName>
        <fullName evidence="1">Uncharacterized protein</fullName>
    </submittedName>
</protein>
<reference evidence="1" key="1">
    <citation type="journal article" date="2015" name="Nature">
        <title>Complex archaea that bridge the gap between prokaryotes and eukaryotes.</title>
        <authorList>
            <person name="Spang A."/>
            <person name="Saw J.H."/>
            <person name="Jorgensen S.L."/>
            <person name="Zaremba-Niedzwiedzka K."/>
            <person name="Martijn J."/>
            <person name="Lind A.E."/>
            <person name="van Eijk R."/>
            <person name="Schleper C."/>
            <person name="Guy L."/>
            <person name="Ettema T.J."/>
        </authorList>
    </citation>
    <scope>NUCLEOTIDE SEQUENCE</scope>
</reference>
<sequence length="61" mass="7217">MMATKREREIMKEWDDFTGFAFMPTNDGETFYDALQKNRRWLHNFAGEAETIGDDIEDPNL</sequence>
<evidence type="ECO:0000313" key="1">
    <source>
        <dbReference type="EMBL" id="KKM60339.1"/>
    </source>
</evidence>
<name>A0A0F9ISK7_9ZZZZ</name>
<accession>A0A0F9ISK7</accession>